<dbReference type="Proteomes" id="UP000006919">
    <property type="component" value="Chromosome"/>
</dbReference>
<reference evidence="2 3" key="1">
    <citation type="journal article" date="2011" name="J. Bacteriol.">
        <title>Complete genome of the cellulolytic ruminal bacterium Ruminococcus albus 7.</title>
        <authorList>
            <person name="Suen G."/>
            <person name="Stevenson D.M."/>
            <person name="Bruce D.C."/>
            <person name="Chertkov O."/>
            <person name="Copeland A."/>
            <person name="Cheng J.F."/>
            <person name="Detter C."/>
            <person name="Detter J.C."/>
            <person name="Goodwin L.A."/>
            <person name="Han C.S."/>
            <person name="Hauser L.J."/>
            <person name="Ivanova N.N."/>
            <person name="Kyrpides N.C."/>
            <person name="Land M.L."/>
            <person name="Lapidus A."/>
            <person name="Lucas S."/>
            <person name="Ovchinnikova G."/>
            <person name="Pitluck S."/>
            <person name="Tapia R."/>
            <person name="Woyke T."/>
            <person name="Boyum J."/>
            <person name="Mead D."/>
            <person name="Weimer P.J."/>
        </authorList>
    </citation>
    <scope>NUCLEOTIDE SEQUENCE [LARGE SCALE GENOMIC DNA]</scope>
    <source>
        <strain evidence="3">ATCC 27210 / DSM 20455 / JCM 14654 / NCDO 2250 / 7</strain>
    </source>
</reference>
<gene>
    <name evidence="2" type="ordered locus">Rumal_1730</name>
</gene>
<dbReference type="Pfam" id="PF06686">
    <property type="entry name" value="SpoIIIAC"/>
    <property type="match status" value="1"/>
</dbReference>
<feature type="transmembrane region" description="Helical" evidence="1">
    <location>
        <begin position="28"/>
        <end position="48"/>
    </location>
</feature>
<dbReference type="KEGG" id="ral:Rumal_1730"/>
<proteinExistence type="predicted"/>
<dbReference type="STRING" id="697329.Rumal_1730"/>
<dbReference type="InterPro" id="IPR025664">
    <property type="entry name" value="Spore_III_AC/AD"/>
</dbReference>
<keyword evidence="1" id="KW-0812">Transmembrane</keyword>
<organism evidence="2 3">
    <name type="scientific">Ruminococcus albus (strain ATCC 27210 / DSM 20455 / JCM 14654 / NCDO 2250 / 7)</name>
    <dbReference type="NCBI Taxonomy" id="697329"/>
    <lineage>
        <taxon>Bacteria</taxon>
        <taxon>Bacillati</taxon>
        <taxon>Bacillota</taxon>
        <taxon>Clostridia</taxon>
        <taxon>Eubacteriales</taxon>
        <taxon>Oscillospiraceae</taxon>
        <taxon>Ruminococcus</taxon>
    </lineage>
</organism>
<name>E6UIW2_RUMA7</name>
<dbReference type="AlphaFoldDB" id="E6UIW2"/>
<dbReference type="eggNOG" id="ENOG5031V2U">
    <property type="taxonomic scope" value="Bacteria"/>
</dbReference>
<dbReference type="RefSeq" id="WP_013498393.1">
    <property type="nucleotide sequence ID" value="NC_014833.1"/>
</dbReference>
<keyword evidence="1" id="KW-1133">Transmembrane helix</keyword>
<dbReference type="HOGENOM" id="CLU_159353_0_1_9"/>
<evidence type="ECO:0000313" key="2">
    <source>
        <dbReference type="EMBL" id="ADU22228.1"/>
    </source>
</evidence>
<evidence type="ECO:0000256" key="1">
    <source>
        <dbReference type="SAM" id="Phobius"/>
    </source>
</evidence>
<keyword evidence="1" id="KW-0472">Membrane</keyword>
<dbReference type="EMBL" id="CP002403">
    <property type="protein sequence ID" value="ADU22228.1"/>
    <property type="molecule type" value="Genomic_DNA"/>
</dbReference>
<evidence type="ECO:0000313" key="3">
    <source>
        <dbReference type="Proteomes" id="UP000006919"/>
    </source>
</evidence>
<accession>E6UIW2</accession>
<sequence length="129" mass="14027">MMDIVIICAFAMFSAVMCLWLKTDTREIRFLLTAVSCIVILLKTVDSLSGIIAEIRSLFTISGLDPEYLRILLKGLGICHITGFTSGVCRDSGESALAEQTVIAGKTALVLLALPMLETLICFLKSLLQ</sequence>
<protein>
    <submittedName>
        <fullName evidence="2">Stage III sporulation protein AD</fullName>
    </submittedName>
</protein>